<comment type="caution">
    <text evidence="7">The sequence shown here is derived from an EMBL/GenBank/DDBJ whole genome shotgun (WGS) entry which is preliminary data.</text>
</comment>
<dbReference type="EMBL" id="JAUFQU010000090">
    <property type="protein sequence ID" value="MDN3710453.1"/>
    <property type="molecule type" value="Genomic_DNA"/>
</dbReference>
<accession>A0ABT8D3F6</accession>
<evidence type="ECO:0000256" key="1">
    <source>
        <dbReference type="ARBA" id="ARBA00004651"/>
    </source>
</evidence>
<dbReference type="Proteomes" id="UP001242368">
    <property type="component" value="Unassembled WGS sequence"/>
</dbReference>
<proteinExistence type="predicted"/>
<keyword evidence="4 6" id="KW-1133">Transmembrane helix</keyword>
<name>A0ABT8D3F6_9FLAO</name>
<protein>
    <submittedName>
        <fullName evidence="7">MFS transporter</fullName>
    </submittedName>
</protein>
<dbReference type="Pfam" id="PF07690">
    <property type="entry name" value="MFS_1"/>
    <property type="match status" value="1"/>
</dbReference>
<feature type="transmembrane region" description="Helical" evidence="6">
    <location>
        <begin position="134"/>
        <end position="152"/>
    </location>
</feature>
<keyword evidence="2" id="KW-1003">Cell membrane</keyword>
<keyword evidence="8" id="KW-1185">Reference proteome</keyword>
<dbReference type="SUPFAM" id="SSF103473">
    <property type="entry name" value="MFS general substrate transporter"/>
    <property type="match status" value="1"/>
</dbReference>
<evidence type="ECO:0000256" key="5">
    <source>
        <dbReference type="ARBA" id="ARBA00023136"/>
    </source>
</evidence>
<evidence type="ECO:0000256" key="3">
    <source>
        <dbReference type="ARBA" id="ARBA00022692"/>
    </source>
</evidence>
<dbReference type="InterPro" id="IPR011701">
    <property type="entry name" value="MFS"/>
</dbReference>
<evidence type="ECO:0000313" key="7">
    <source>
        <dbReference type="EMBL" id="MDN3710453.1"/>
    </source>
</evidence>
<sequence>MSINVSKVPADNIPYIMILVGTGMFFGNILGGKLSDSISPTKAAILCLSSMVVCLIIVYFTAHINIMAYIMAFITGLVAFTIGSPLQMMLIRNAQGAETLAASAGQASFNIGNTLGAYLGGIPIIIGYSYNTSVLMGAGMAMTGALLSFVFLKKFNISQKM</sequence>
<dbReference type="RefSeq" id="WP_290365596.1">
    <property type="nucleotide sequence ID" value="NZ_JAUFQU010000090.1"/>
</dbReference>
<keyword evidence="5 6" id="KW-0472">Membrane</keyword>
<dbReference type="InterPro" id="IPR050189">
    <property type="entry name" value="MFS_Efflux_Transporters"/>
</dbReference>
<dbReference type="PANTHER" id="PTHR43124">
    <property type="entry name" value="PURINE EFFLUX PUMP PBUE"/>
    <property type="match status" value="1"/>
</dbReference>
<evidence type="ECO:0000256" key="4">
    <source>
        <dbReference type="ARBA" id="ARBA00022989"/>
    </source>
</evidence>
<dbReference type="Gene3D" id="1.20.1250.20">
    <property type="entry name" value="MFS general substrate transporter like domains"/>
    <property type="match status" value="1"/>
</dbReference>
<comment type="subcellular location">
    <subcellularLocation>
        <location evidence="1">Cell membrane</location>
        <topology evidence="1">Multi-pass membrane protein</topology>
    </subcellularLocation>
</comment>
<dbReference type="InterPro" id="IPR036259">
    <property type="entry name" value="MFS_trans_sf"/>
</dbReference>
<evidence type="ECO:0000256" key="2">
    <source>
        <dbReference type="ARBA" id="ARBA00022475"/>
    </source>
</evidence>
<evidence type="ECO:0000256" key="6">
    <source>
        <dbReference type="SAM" id="Phobius"/>
    </source>
</evidence>
<organism evidence="7 8">
    <name type="scientific">Paenimyroides ceti</name>
    <dbReference type="NCBI Taxonomy" id="395087"/>
    <lineage>
        <taxon>Bacteria</taxon>
        <taxon>Pseudomonadati</taxon>
        <taxon>Bacteroidota</taxon>
        <taxon>Flavobacteriia</taxon>
        <taxon>Flavobacteriales</taxon>
        <taxon>Flavobacteriaceae</taxon>
        <taxon>Paenimyroides</taxon>
    </lineage>
</organism>
<keyword evidence="3 6" id="KW-0812">Transmembrane</keyword>
<reference evidence="8" key="1">
    <citation type="journal article" date="2019" name="Int. J. Syst. Evol. Microbiol.">
        <title>The Global Catalogue of Microorganisms (GCM) 10K type strain sequencing project: providing services to taxonomists for standard genome sequencing and annotation.</title>
        <authorList>
            <consortium name="The Broad Institute Genomics Platform"/>
            <consortium name="The Broad Institute Genome Sequencing Center for Infectious Disease"/>
            <person name="Wu L."/>
            <person name="Ma J."/>
        </authorList>
    </citation>
    <scope>NUCLEOTIDE SEQUENCE [LARGE SCALE GENOMIC DNA]</scope>
    <source>
        <strain evidence="8">CECT 7184</strain>
    </source>
</reference>
<feature type="transmembrane region" description="Helical" evidence="6">
    <location>
        <begin position="107"/>
        <end position="128"/>
    </location>
</feature>
<feature type="transmembrane region" description="Helical" evidence="6">
    <location>
        <begin position="66"/>
        <end position="86"/>
    </location>
</feature>
<dbReference type="PANTHER" id="PTHR43124:SF6">
    <property type="entry name" value="TRANSPORTER ARAJ-RELATED"/>
    <property type="match status" value="1"/>
</dbReference>
<feature type="transmembrane region" description="Helical" evidence="6">
    <location>
        <begin position="43"/>
        <end position="60"/>
    </location>
</feature>
<gene>
    <name evidence="7" type="ORF">QW060_26935</name>
</gene>
<evidence type="ECO:0000313" key="8">
    <source>
        <dbReference type="Proteomes" id="UP001242368"/>
    </source>
</evidence>
<feature type="transmembrane region" description="Helical" evidence="6">
    <location>
        <begin position="12"/>
        <end position="31"/>
    </location>
</feature>